<accession>A0A1C4ZMN7</accession>
<feature type="domain" description="DUF6745" evidence="1">
    <location>
        <begin position="243"/>
        <end position="314"/>
    </location>
</feature>
<protein>
    <recommendedName>
        <fullName evidence="1">DUF6745 domain-containing protein</fullName>
    </recommendedName>
</protein>
<dbReference type="EMBL" id="FMCS01000017">
    <property type="protein sequence ID" value="SCF34185.1"/>
    <property type="molecule type" value="Genomic_DNA"/>
</dbReference>
<dbReference type="AlphaFoldDB" id="A0A1C4ZMN7"/>
<evidence type="ECO:0000313" key="2">
    <source>
        <dbReference type="EMBL" id="SCF34185.1"/>
    </source>
</evidence>
<evidence type="ECO:0000259" key="1">
    <source>
        <dbReference type="Pfam" id="PF20530"/>
    </source>
</evidence>
<name>A0A1C4ZMN7_9ACTN</name>
<dbReference type="Proteomes" id="UP000199629">
    <property type="component" value="Unassembled WGS sequence"/>
</dbReference>
<keyword evidence="3" id="KW-1185">Reference proteome</keyword>
<evidence type="ECO:0000313" key="3">
    <source>
        <dbReference type="Proteomes" id="UP000199629"/>
    </source>
</evidence>
<dbReference type="InterPro" id="IPR046633">
    <property type="entry name" value="DUF6745"/>
</dbReference>
<dbReference type="Pfam" id="PF20530">
    <property type="entry name" value="DUF6745"/>
    <property type="match status" value="1"/>
</dbReference>
<sequence>MKPPTSPMSAQAQAVANRWTQAALSCEPADHARAEAAVRLAYQAAGHPEPSRFLWCPSPPAAMEQLHRVIDDGHTSLITSIRRDNLNRSLAAARAPIWEQTSKLDRFTAHGDFHQFMEWTGYYGEQRYDGVEARYDLMEYPYRCNPVTELEGATLAPVLHAVRQVYDLVHSPIWASIDRNITASYTLLPARYWDTGSSIVDQDDEGHAVVRYCLNPRDWFFDPAWNFYPDWLLLATIDTYQQLLETTPDPAWEGCREVALAAGPWWPFADVAVISEHPTSLRVDGQGQLHGEGEPAVVWLDGSQTWAREGNVLPPP</sequence>
<gene>
    <name evidence="2" type="ORF">GA0070214_11787</name>
</gene>
<proteinExistence type="predicted"/>
<reference evidence="3" key="1">
    <citation type="submission" date="2016-06" db="EMBL/GenBank/DDBJ databases">
        <authorList>
            <person name="Varghese N."/>
            <person name="Submissions Spin"/>
        </authorList>
    </citation>
    <scope>NUCLEOTIDE SEQUENCE [LARGE SCALE GENOMIC DNA]</scope>
    <source>
        <strain evidence="3">DSM 45246</strain>
    </source>
</reference>
<organism evidence="2 3">
    <name type="scientific">Micromonospora chaiyaphumensis</name>
    <dbReference type="NCBI Taxonomy" id="307119"/>
    <lineage>
        <taxon>Bacteria</taxon>
        <taxon>Bacillati</taxon>
        <taxon>Actinomycetota</taxon>
        <taxon>Actinomycetes</taxon>
        <taxon>Micromonosporales</taxon>
        <taxon>Micromonosporaceae</taxon>
        <taxon>Micromonospora</taxon>
    </lineage>
</organism>